<feature type="transmembrane region" description="Helical" evidence="4">
    <location>
        <begin position="6"/>
        <end position="25"/>
    </location>
</feature>
<evidence type="ECO:0000256" key="2">
    <source>
        <dbReference type="ARBA" id="ARBA00022803"/>
    </source>
</evidence>
<name>A0A2U3LIH1_9FIRM</name>
<keyword evidence="1" id="KW-0677">Repeat</keyword>
<dbReference type="SUPFAM" id="SSF48452">
    <property type="entry name" value="TPR-like"/>
    <property type="match status" value="1"/>
</dbReference>
<dbReference type="AlphaFoldDB" id="A0A2U3LIH1"/>
<dbReference type="Pfam" id="PF14559">
    <property type="entry name" value="TPR_19"/>
    <property type="match status" value="1"/>
</dbReference>
<feature type="repeat" description="TPR" evidence="3">
    <location>
        <begin position="77"/>
        <end position="110"/>
    </location>
</feature>
<dbReference type="Proteomes" id="UP000238916">
    <property type="component" value="Unassembled WGS sequence"/>
</dbReference>
<evidence type="ECO:0000256" key="4">
    <source>
        <dbReference type="SAM" id="Phobius"/>
    </source>
</evidence>
<dbReference type="PANTHER" id="PTHR44227:SF3">
    <property type="entry name" value="PROTEIN O-MANNOSYL-TRANSFERASE TMTC4"/>
    <property type="match status" value="1"/>
</dbReference>
<keyword evidence="4" id="KW-0812">Transmembrane</keyword>
<dbReference type="Gene3D" id="1.25.40.10">
    <property type="entry name" value="Tetratricopeptide repeat domain"/>
    <property type="match status" value="1"/>
</dbReference>
<evidence type="ECO:0000313" key="6">
    <source>
        <dbReference type="Proteomes" id="UP000238916"/>
    </source>
</evidence>
<keyword evidence="4" id="KW-1133">Transmembrane helix</keyword>
<organism evidence="5 6">
    <name type="scientific">Candidatus Desulfosporosinus infrequens</name>
    <dbReference type="NCBI Taxonomy" id="2043169"/>
    <lineage>
        <taxon>Bacteria</taxon>
        <taxon>Bacillati</taxon>
        <taxon>Bacillota</taxon>
        <taxon>Clostridia</taxon>
        <taxon>Eubacteriales</taxon>
        <taxon>Desulfitobacteriaceae</taxon>
        <taxon>Desulfosporosinus</taxon>
    </lineage>
</organism>
<accession>A0A2U3LIH1</accession>
<evidence type="ECO:0000256" key="3">
    <source>
        <dbReference type="PROSITE-ProRule" id="PRU00339"/>
    </source>
</evidence>
<proteinExistence type="predicted"/>
<evidence type="ECO:0000313" key="5">
    <source>
        <dbReference type="EMBL" id="SPF51713.1"/>
    </source>
</evidence>
<dbReference type="InterPro" id="IPR019734">
    <property type="entry name" value="TPR_rpt"/>
</dbReference>
<dbReference type="InterPro" id="IPR052346">
    <property type="entry name" value="O-mannosyl-transferase_TMTC"/>
</dbReference>
<dbReference type="SMART" id="SM00028">
    <property type="entry name" value="TPR"/>
    <property type="match status" value="3"/>
</dbReference>
<protein>
    <submittedName>
        <fullName evidence="5">Uncharacterized protein</fullName>
    </submittedName>
</protein>
<keyword evidence="4" id="KW-0472">Membrane</keyword>
<dbReference type="PROSITE" id="PS50005">
    <property type="entry name" value="TPR"/>
    <property type="match status" value="1"/>
</dbReference>
<gene>
    <name evidence="5" type="ORF">SBF1_530005</name>
</gene>
<dbReference type="PANTHER" id="PTHR44227">
    <property type="match status" value="1"/>
</dbReference>
<evidence type="ECO:0000256" key="1">
    <source>
        <dbReference type="ARBA" id="ARBA00022737"/>
    </source>
</evidence>
<dbReference type="EMBL" id="OMOF01000479">
    <property type="protein sequence ID" value="SPF51713.1"/>
    <property type="molecule type" value="Genomic_DNA"/>
</dbReference>
<dbReference type="InterPro" id="IPR011990">
    <property type="entry name" value="TPR-like_helical_dom_sf"/>
</dbReference>
<dbReference type="Pfam" id="PF13414">
    <property type="entry name" value="TPR_11"/>
    <property type="match status" value="1"/>
</dbReference>
<reference evidence="6" key="1">
    <citation type="submission" date="2018-02" db="EMBL/GenBank/DDBJ databases">
        <authorList>
            <person name="Hausmann B."/>
        </authorList>
    </citation>
    <scope>NUCLEOTIDE SEQUENCE [LARGE SCALE GENOMIC DNA]</scope>
    <source>
        <strain evidence="6">Peat soil MAG SbF1</strain>
    </source>
</reference>
<sequence>MGKKKVGIGILIGVLVIVLVALSLSNKQANKVPAKTNQTSLTSPNKNQIVDPNAAKFEGQANLTKYEGIAQQNPSSPTDQVNAAVSAYVNQDYPKAVEYYKKAVALQPKNAQYLTYLGNVYFRGLNDPKEAIPYYQAATQSDPHYVYGWWNLAICENTLGNKDAAKATLQKGLASVSSSDPLYKQLQALLDTLK</sequence>
<keyword evidence="2 3" id="KW-0802">TPR repeat</keyword>